<organism evidence="8 9">
    <name type="scientific">Longimycelium tulufanense</name>
    <dbReference type="NCBI Taxonomy" id="907463"/>
    <lineage>
        <taxon>Bacteria</taxon>
        <taxon>Bacillati</taxon>
        <taxon>Actinomycetota</taxon>
        <taxon>Actinomycetes</taxon>
        <taxon>Pseudonocardiales</taxon>
        <taxon>Pseudonocardiaceae</taxon>
        <taxon>Longimycelium</taxon>
    </lineage>
</organism>
<feature type="transmembrane region" description="Helical" evidence="6">
    <location>
        <begin position="50"/>
        <end position="72"/>
    </location>
</feature>
<proteinExistence type="predicted"/>
<dbReference type="Pfam" id="PF05425">
    <property type="entry name" value="CopD"/>
    <property type="match status" value="1"/>
</dbReference>
<keyword evidence="5 6" id="KW-0472">Membrane</keyword>
<comment type="caution">
    <text evidence="8">The sequence shown here is derived from an EMBL/GenBank/DDBJ whole genome shotgun (WGS) entry which is preliminary data.</text>
</comment>
<feature type="transmembrane region" description="Helical" evidence="6">
    <location>
        <begin position="608"/>
        <end position="628"/>
    </location>
</feature>
<dbReference type="AlphaFoldDB" id="A0A8J3CEH0"/>
<accession>A0A8J3CEH0</accession>
<evidence type="ECO:0000313" key="9">
    <source>
        <dbReference type="Proteomes" id="UP000637578"/>
    </source>
</evidence>
<evidence type="ECO:0000256" key="3">
    <source>
        <dbReference type="ARBA" id="ARBA00022692"/>
    </source>
</evidence>
<feature type="transmembrane region" description="Helical" evidence="6">
    <location>
        <begin position="458"/>
        <end position="481"/>
    </location>
</feature>
<feature type="transmembrane region" description="Helical" evidence="6">
    <location>
        <begin position="368"/>
        <end position="386"/>
    </location>
</feature>
<dbReference type="Pfam" id="PF09678">
    <property type="entry name" value="Caa3_CtaG"/>
    <property type="match status" value="1"/>
</dbReference>
<evidence type="ECO:0000256" key="6">
    <source>
        <dbReference type="SAM" id="Phobius"/>
    </source>
</evidence>
<sequence>MVAVIERRADGSGTGVTATENARTPRHIQKTGTIGGAVVHEPYRDDVRRAFALGVIAVAASLFLAGVALWFGGAVNATVIPGLPDPGPETRWALPISRVLADLAAAGTVGFLLAAAVLAPLPAHSRAENHGDGRENLGGVRRIGSTAGRWVRSAGWLAAVWLVAALAGAGYTLSDVLARPLGEVISDSAVWPLVFDLDAVTTLLVVATIAAALTLSCRVVSSVRGTTVLLLLAVVGVLPPAFSGHAAGAGSHQIAVSSMLLHVVGVVLWTGGLLALALAGRLPTTDLARAAHRYSRLAAWCLALVVISGVLTLAGRLWPPAALWESRYGWLVLAKVAALGALAGFGLLHRRRTLPALAGGSRTAFRRLALVELVVFAGTIGLAVGLSRTPPPAGEPTANTTTALLGFEMPGPPTMESILLDWSPEPIFLGLAVIAVAGYVAGVRRLRQRGEPWPVVRTVSWLAAWCIVALATSSGLARYGYVLFSAHQVQHAMLSLLAPTLLVVGRPVTLALRALPTEADRRWPGPREWLSTGLKARRARWILHPHIAMAVHMVASVGMYFLGLYEVMLRSHALHLSLFGLALVSGYVFWWGAVGLDENPCRPGRRQRAMLLTMAVSMPVFLGLGVLGKTTSAGADWFAQLGRPWGPSVLADQRLGGVILAIGTTALTLFVVAGILLGARTRREPEGA</sequence>
<dbReference type="GO" id="GO:0006825">
    <property type="term" value="P:copper ion transport"/>
    <property type="evidence" value="ECO:0007669"/>
    <property type="project" value="InterPro"/>
</dbReference>
<feature type="transmembrane region" description="Helical" evidence="6">
    <location>
        <begin position="330"/>
        <end position="348"/>
    </location>
</feature>
<feature type="transmembrane region" description="Helical" evidence="6">
    <location>
        <begin position="297"/>
        <end position="318"/>
    </location>
</feature>
<dbReference type="InterPro" id="IPR019108">
    <property type="entry name" value="Caa3_assmbl_CtaG-rel"/>
</dbReference>
<feature type="transmembrane region" description="Helical" evidence="6">
    <location>
        <begin position="541"/>
        <end position="562"/>
    </location>
</feature>
<feature type="transmembrane region" description="Helical" evidence="6">
    <location>
        <begin position="574"/>
        <end position="596"/>
    </location>
</feature>
<feature type="transmembrane region" description="Helical" evidence="6">
    <location>
        <begin position="427"/>
        <end position="446"/>
    </location>
</feature>
<feature type="transmembrane region" description="Helical" evidence="6">
    <location>
        <begin position="92"/>
        <end position="119"/>
    </location>
</feature>
<feature type="domain" description="Copper resistance protein D" evidence="7">
    <location>
        <begin position="289"/>
        <end position="386"/>
    </location>
</feature>
<comment type="subcellular location">
    <subcellularLocation>
        <location evidence="1">Cell membrane</location>
        <topology evidence="1">Multi-pass membrane protein</topology>
    </subcellularLocation>
</comment>
<feature type="transmembrane region" description="Helical" evidence="6">
    <location>
        <begin position="150"/>
        <end position="173"/>
    </location>
</feature>
<keyword evidence="3 6" id="KW-0812">Transmembrane</keyword>
<reference evidence="8" key="2">
    <citation type="submission" date="2020-09" db="EMBL/GenBank/DDBJ databases">
        <authorList>
            <person name="Sun Q."/>
            <person name="Zhou Y."/>
        </authorList>
    </citation>
    <scope>NUCLEOTIDE SEQUENCE</scope>
    <source>
        <strain evidence="8">CGMCC 4.5737</strain>
    </source>
</reference>
<dbReference type="Proteomes" id="UP000637578">
    <property type="component" value="Unassembled WGS sequence"/>
</dbReference>
<name>A0A8J3CEH0_9PSEU</name>
<feature type="transmembrane region" description="Helical" evidence="6">
    <location>
        <begin position="193"/>
        <end position="215"/>
    </location>
</feature>
<evidence type="ECO:0000256" key="1">
    <source>
        <dbReference type="ARBA" id="ARBA00004651"/>
    </source>
</evidence>
<feature type="transmembrane region" description="Helical" evidence="6">
    <location>
        <begin position="655"/>
        <end position="679"/>
    </location>
</feature>
<feature type="transmembrane region" description="Helical" evidence="6">
    <location>
        <begin position="493"/>
        <end position="512"/>
    </location>
</feature>
<gene>
    <name evidence="8" type="ORF">GCM10012275_37060</name>
</gene>
<dbReference type="GO" id="GO:0005886">
    <property type="term" value="C:plasma membrane"/>
    <property type="evidence" value="ECO:0007669"/>
    <property type="project" value="UniProtKB-SubCell"/>
</dbReference>
<keyword evidence="4 6" id="KW-1133">Transmembrane helix</keyword>
<feature type="transmembrane region" description="Helical" evidence="6">
    <location>
        <begin position="254"/>
        <end position="276"/>
    </location>
</feature>
<evidence type="ECO:0000256" key="4">
    <source>
        <dbReference type="ARBA" id="ARBA00022989"/>
    </source>
</evidence>
<dbReference type="PANTHER" id="PTHR34820:SF4">
    <property type="entry name" value="INNER MEMBRANE PROTEIN YEBZ"/>
    <property type="match status" value="1"/>
</dbReference>
<feature type="transmembrane region" description="Helical" evidence="6">
    <location>
        <begin position="227"/>
        <end position="248"/>
    </location>
</feature>
<dbReference type="InterPro" id="IPR008457">
    <property type="entry name" value="Cu-R_CopD_dom"/>
</dbReference>
<reference evidence="8" key="1">
    <citation type="journal article" date="2014" name="Int. J. Syst. Evol. Microbiol.">
        <title>Complete genome sequence of Corynebacterium casei LMG S-19264T (=DSM 44701T), isolated from a smear-ripened cheese.</title>
        <authorList>
            <consortium name="US DOE Joint Genome Institute (JGI-PGF)"/>
            <person name="Walter F."/>
            <person name="Albersmeier A."/>
            <person name="Kalinowski J."/>
            <person name="Ruckert C."/>
        </authorList>
    </citation>
    <scope>NUCLEOTIDE SEQUENCE</scope>
    <source>
        <strain evidence="8">CGMCC 4.5737</strain>
    </source>
</reference>
<dbReference type="PANTHER" id="PTHR34820">
    <property type="entry name" value="INNER MEMBRANE PROTEIN YEBZ"/>
    <property type="match status" value="1"/>
</dbReference>
<dbReference type="EMBL" id="BMMK01000017">
    <property type="protein sequence ID" value="GGM62981.1"/>
    <property type="molecule type" value="Genomic_DNA"/>
</dbReference>
<evidence type="ECO:0000256" key="2">
    <source>
        <dbReference type="ARBA" id="ARBA00022475"/>
    </source>
</evidence>
<keyword evidence="9" id="KW-1185">Reference proteome</keyword>
<protein>
    <submittedName>
        <fullName evidence="8">Copper resistance protein D</fullName>
    </submittedName>
</protein>
<evidence type="ECO:0000256" key="5">
    <source>
        <dbReference type="ARBA" id="ARBA00023136"/>
    </source>
</evidence>
<evidence type="ECO:0000313" key="8">
    <source>
        <dbReference type="EMBL" id="GGM62981.1"/>
    </source>
</evidence>
<dbReference type="InterPro" id="IPR032694">
    <property type="entry name" value="CopC/D"/>
</dbReference>
<evidence type="ECO:0000259" key="7">
    <source>
        <dbReference type="Pfam" id="PF05425"/>
    </source>
</evidence>
<keyword evidence="2" id="KW-1003">Cell membrane</keyword>